<dbReference type="Proteomes" id="UP000019118">
    <property type="component" value="Unassembled WGS sequence"/>
</dbReference>
<dbReference type="Gene3D" id="2.130.10.10">
    <property type="entry name" value="YVTN repeat-like/Quinoprotein amine dehydrogenase"/>
    <property type="match status" value="2"/>
</dbReference>
<evidence type="ECO:0000259" key="1">
    <source>
        <dbReference type="Pfam" id="PF25460"/>
    </source>
</evidence>
<evidence type="ECO:0000313" key="3">
    <source>
        <dbReference type="Proteomes" id="UP000019118"/>
    </source>
</evidence>
<dbReference type="InterPro" id="IPR001680">
    <property type="entry name" value="WD40_rpt"/>
</dbReference>
<reference evidence="2" key="2">
    <citation type="submission" date="2024-08" db="UniProtKB">
        <authorList>
            <consortium name="EnsemblMetazoa"/>
        </authorList>
    </citation>
    <scope>IDENTIFICATION</scope>
</reference>
<accession>A0AAR5PRP7</accession>
<dbReference type="InterPro" id="IPR057403">
    <property type="entry name" value="Beta-prop_Aladin"/>
</dbReference>
<proteinExistence type="predicted"/>
<organism evidence="2 3">
    <name type="scientific">Dendroctonus ponderosae</name>
    <name type="common">Mountain pine beetle</name>
    <dbReference type="NCBI Taxonomy" id="77166"/>
    <lineage>
        <taxon>Eukaryota</taxon>
        <taxon>Metazoa</taxon>
        <taxon>Ecdysozoa</taxon>
        <taxon>Arthropoda</taxon>
        <taxon>Hexapoda</taxon>
        <taxon>Insecta</taxon>
        <taxon>Pterygota</taxon>
        <taxon>Neoptera</taxon>
        <taxon>Endopterygota</taxon>
        <taxon>Coleoptera</taxon>
        <taxon>Polyphaga</taxon>
        <taxon>Cucujiformia</taxon>
        <taxon>Curculionidae</taxon>
        <taxon>Scolytinae</taxon>
        <taxon>Dendroctonus</taxon>
    </lineage>
</organism>
<dbReference type="AlphaFoldDB" id="A0AAR5PRP7"/>
<dbReference type="KEGG" id="dpa:109539857"/>
<dbReference type="SMART" id="SM00320">
    <property type="entry name" value="WD40"/>
    <property type="match status" value="4"/>
</dbReference>
<sequence>MRNLQDFDAPSNGEISVCELNGKAHSTAIGFANLSSFTSCIESHPQVHITRDQLYSTTSSDEGKALFLPVDVSFLKQLTQVYYEQGTIEALYLAKSHKQALVSHIANGLLTAIRYIEKVRLIMNPNVRYSGPALICKLGTTRDWQNSTIRSIAWHPYGRKLAVVTCDDSVRIFCSESSYSPLLRCKQQRNITCAAWRPMSATEIAVGHENGIIVWSIDANSLVSRPSVSNAIILHRLEHKPVMSIAWSPKGDMLISAAACDSAILVWNPELDRTSSLKRPGGCGHVLVKWSPTGDKIFTCSDGLVFRVWDHRTWECDRWTVASGRVQSACWANCGHTVLFATSTDPVIYGLIVKRDVIFASDVESSSIEAIPLFDVSKTDLFDLTVGGLVQSMEADPAGNHLAVVFQDTSAVTVFTIARQSALQLIPSSIVTGLAEEKPTAITFQQDLKSGACLTVGWSSGRIQYYPIIYSDLAKQPAKISMFGSIIN</sequence>
<evidence type="ECO:0000313" key="2">
    <source>
        <dbReference type="EnsemblMetazoa" id="XP_019763471.1"/>
    </source>
</evidence>
<dbReference type="GeneID" id="109539857"/>
<keyword evidence="3" id="KW-1185">Reference proteome</keyword>
<feature type="domain" description="Aladin seven-bladed propeller" evidence="1">
    <location>
        <begin position="132"/>
        <end position="469"/>
    </location>
</feature>
<dbReference type="PANTHER" id="PTHR14494:SF0">
    <property type="entry name" value="ALADIN"/>
    <property type="match status" value="1"/>
</dbReference>
<dbReference type="PANTHER" id="PTHR14494">
    <property type="entry name" value="ALADIN/ADRACALIN/AAAS"/>
    <property type="match status" value="1"/>
</dbReference>
<dbReference type="GO" id="GO:0006913">
    <property type="term" value="P:nucleocytoplasmic transport"/>
    <property type="evidence" value="ECO:0007669"/>
    <property type="project" value="TreeGrafter"/>
</dbReference>
<name>A0AAR5PRP7_DENPD</name>
<dbReference type="EnsemblMetazoa" id="XM_019907912.1">
    <property type="protein sequence ID" value="XP_019763471.1"/>
    <property type="gene ID" value="LOC109539857"/>
</dbReference>
<dbReference type="GO" id="GO:0005643">
    <property type="term" value="C:nuclear pore"/>
    <property type="evidence" value="ECO:0007669"/>
    <property type="project" value="TreeGrafter"/>
</dbReference>
<dbReference type="Pfam" id="PF25460">
    <property type="entry name" value="Beta-prop_Aladin"/>
    <property type="match status" value="1"/>
</dbReference>
<dbReference type="InterPro" id="IPR036322">
    <property type="entry name" value="WD40_repeat_dom_sf"/>
</dbReference>
<dbReference type="InterPro" id="IPR015943">
    <property type="entry name" value="WD40/YVTN_repeat-like_dom_sf"/>
</dbReference>
<dbReference type="SUPFAM" id="SSF50978">
    <property type="entry name" value="WD40 repeat-like"/>
    <property type="match status" value="1"/>
</dbReference>
<reference evidence="3" key="1">
    <citation type="journal article" date="2013" name="Genome Biol.">
        <title>Draft genome of the mountain pine beetle, Dendroctonus ponderosae Hopkins, a major forest pest.</title>
        <authorList>
            <person name="Keeling C.I."/>
            <person name="Yuen M.M."/>
            <person name="Liao N.Y."/>
            <person name="Docking T.R."/>
            <person name="Chan S.K."/>
            <person name="Taylor G.A."/>
            <person name="Palmquist D.L."/>
            <person name="Jackman S.D."/>
            <person name="Nguyen A."/>
            <person name="Li M."/>
            <person name="Henderson H."/>
            <person name="Janes J.K."/>
            <person name="Zhao Y."/>
            <person name="Pandoh P."/>
            <person name="Moore R."/>
            <person name="Sperling F.A."/>
            <person name="Huber D.P."/>
            <person name="Birol I."/>
            <person name="Jones S.J."/>
            <person name="Bohlmann J."/>
        </authorList>
    </citation>
    <scope>NUCLEOTIDE SEQUENCE</scope>
</reference>
<dbReference type="InterPro" id="IPR045139">
    <property type="entry name" value="Aladin"/>
</dbReference>
<protein>
    <recommendedName>
        <fullName evidence="1">Aladin seven-bladed propeller domain-containing protein</fullName>
    </recommendedName>
</protein>